<dbReference type="Gene3D" id="3.30.70.920">
    <property type="match status" value="1"/>
</dbReference>
<gene>
    <name evidence="2" type="ORF">S01H4_19809</name>
</gene>
<name>X0ZM16_9ZZZZ</name>
<comment type="caution">
    <text evidence="2">The sequence shown here is derived from an EMBL/GenBank/DDBJ whole genome shotgun (WGS) entry which is preliminary data.</text>
</comment>
<organism evidence="2">
    <name type="scientific">marine sediment metagenome</name>
    <dbReference type="NCBI Taxonomy" id="412755"/>
    <lineage>
        <taxon>unclassified sequences</taxon>
        <taxon>metagenomes</taxon>
        <taxon>ecological metagenomes</taxon>
    </lineage>
</organism>
<dbReference type="EMBL" id="BART01008861">
    <property type="protein sequence ID" value="GAG59127.1"/>
    <property type="molecule type" value="Genomic_DNA"/>
</dbReference>
<proteinExistence type="predicted"/>
<evidence type="ECO:0000259" key="1">
    <source>
        <dbReference type="Pfam" id="PF01037"/>
    </source>
</evidence>
<dbReference type="InterPro" id="IPR019887">
    <property type="entry name" value="Tscrpt_reg_AsnC/Lrp_C"/>
</dbReference>
<protein>
    <recommendedName>
        <fullName evidence="1">Transcription regulator AsnC/Lrp ligand binding domain-containing protein</fullName>
    </recommendedName>
</protein>
<dbReference type="SUPFAM" id="SSF54909">
    <property type="entry name" value="Dimeric alpha+beta barrel"/>
    <property type="match status" value="1"/>
</dbReference>
<sequence length="105" mass="12014">MADLKDAEYPEMKRGITVFILMNVQAKKEFKLIEKLYELEEVREIHAVHGDVDLLVKVVLTRDLLSSDAEIISQFVHEKVRQLPGVNRTNTLIPGLSRIKESEPS</sequence>
<feature type="domain" description="Transcription regulator AsnC/Lrp ligand binding" evidence="1">
    <location>
        <begin position="23"/>
        <end position="93"/>
    </location>
</feature>
<evidence type="ECO:0000313" key="2">
    <source>
        <dbReference type="EMBL" id="GAG59127.1"/>
    </source>
</evidence>
<reference evidence="2" key="1">
    <citation type="journal article" date="2014" name="Front. Microbiol.">
        <title>High frequency of phylogenetically diverse reductive dehalogenase-homologous genes in deep subseafloor sedimentary metagenomes.</title>
        <authorList>
            <person name="Kawai M."/>
            <person name="Futagami T."/>
            <person name="Toyoda A."/>
            <person name="Takaki Y."/>
            <person name="Nishi S."/>
            <person name="Hori S."/>
            <person name="Arai W."/>
            <person name="Tsubouchi T."/>
            <person name="Morono Y."/>
            <person name="Uchiyama I."/>
            <person name="Ito T."/>
            <person name="Fujiyama A."/>
            <person name="Inagaki F."/>
            <person name="Takami H."/>
        </authorList>
    </citation>
    <scope>NUCLEOTIDE SEQUENCE</scope>
    <source>
        <strain evidence="2">Expedition CK06-06</strain>
    </source>
</reference>
<dbReference type="Pfam" id="PF01037">
    <property type="entry name" value="AsnC_trans_reg"/>
    <property type="match status" value="1"/>
</dbReference>
<dbReference type="AlphaFoldDB" id="X0ZM16"/>
<accession>X0ZM16</accession>
<dbReference type="InterPro" id="IPR011008">
    <property type="entry name" value="Dimeric_a/b-barrel"/>
</dbReference>